<dbReference type="Pfam" id="PF16916">
    <property type="entry name" value="ZT_dimer"/>
    <property type="match status" value="1"/>
</dbReference>
<evidence type="ECO:0000256" key="2">
    <source>
        <dbReference type="ARBA" id="ARBA00010212"/>
    </source>
</evidence>
<dbReference type="Gene3D" id="1.20.1510.10">
    <property type="entry name" value="Cation efflux protein transmembrane domain"/>
    <property type="match status" value="1"/>
</dbReference>
<keyword evidence="4" id="KW-0408">Iron</keyword>
<evidence type="ECO:0000256" key="5">
    <source>
        <dbReference type="ARBA" id="ARBA00022692"/>
    </source>
</evidence>
<dbReference type="Proteomes" id="UP000064201">
    <property type="component" value="Chromosome"/>
</dbReference>
<dbReference type="InterPro" id="IPR050291">
    <property type="entry name" value="CDF_Transporter"/>
</dbReference>
<keyword evidence="6" id="KW-0406">Ion transport</keyword>
<keyword evidence="7 9" id="KW-1133">Transmembrane helix</keyword>
<feature type="transmembrane region" description="Helical" evidence="9">
    <location>
        <begin position="136"/>
        <end position="158"/>
    </location>
</feature>
<evidence type="ECO:0000256" key="4">
    <source>
        <dbReference type="ARBA" id="ARBA00022496"/>
    </source>
</evidence>
<organism evidence="12 13">
    <name type="scientific">Thioalkalivibrio versutus</name>
    <dbReference type="NCBI Taxonomy" id="106634"/>
    <lineage>
        <taxon>Bacteria</taxon>
        <taxon>Pseudomonadati</taxon>
        <taxon>Pseudomonadota</taxon>
        <taxon>Gammaproteobacteria</taxon>
        <taxon>Chromatiales</taxon>
        <taxon>Ectothiorhodospiraceae</taxon>
        <taxon>Thioalkalivibrio</taxon>
    </lineage>
</organism>
<dbReference type="Gene3D" id="3.30.70.1350">
    <property type="entry name" value="Cation efflux protein, cytoplasmic domain"/>
    <property type="match status" value="1"/>
</dbReference>
<dbReference type="GO" id="GO:0006829">
    <property type="term" value="P:zinc ion transport"/>
    <property type="evidence" value="ECO:0007669"/>
    <property type="project" value="UniProtKB-KW"/>
</dbReference>
<dbReference type="PATRIC" id="fig|106634.4.peg.2816"/>
<keyword evidence="4" id="KW-0410">Iron transport</keyword>
<evidence type="ECO:0000256" key="8">
    <source>
        <dbReference type="ARBA" id="ARBA00023136"/>
    </source>
</evidence>
<feature type="transmembrane region" description="Helical" evidence="9">
    <location>
        <begin position="179"/>
        <end position="198"/>
    </location>
</feature>
<feature type="transmembrane region" description="Helical" evidence="9">
    <location>
        <begin position="34"/>
        <end position="55"/>
    </location>
</feature>
<feature type="domain" description="Cation efflux protein cytoplasmic" evidence="11">
    <location>
        <begin position="233"/>
        <end position="311"/>
    </location>
</feature>
<proteinExistence type="inferred from homology"/>
<feature type="transmembrane region" description="Helical" evidence="9">
    <location>
        <begin position="204"/>
        <end position="222"/>
    </location>
</feature>
<feature type="transmembrane region" description="Helical" evidence="9">
    <location>
        <begin position="61"/>
        <end position="82"/>
    </location>
</feature>
<evidence type="ECO:0000256" key="9">
    <source>
        <dbReference type="SAM" id="Phobius"/>
    </source>
</evidence>
<comment type="subcellular location">
    <subcellularLocation>
        <location evidence="1">Membrane</location>
        <topology evidence="1">Multi-pass membrane protein</topology>
    </subcellularLocation>
</comment>
<dbReference type="InterPro" id="IPR036837">
    <property type="entry name" value="Cation_efflux_CTD_sf"/>
</dbReference>
<name>A0A0G3G7Z4_9GAMM</name>
<dbReference type="AlphaFoldDB" id="A0A0G3G7Z4"/>
<dbReference type="GO" id="GO:0006826">
    <property type="term" value="P:iron ion transport"/>
    <property type="evidence" value="ECO:0007669"/>
    <property type="project" value="UniProtKB-KW"/>
</dbReference>
<dbReference type="EMBL" id="CP011367">
    <property type="protein sequence ID" value="AKJ96514.1"/>
    <property type="molecule type" value="Genomic_DNA"/>
</dbReference>
<keyword evidence="13" id="KW-1185">Reference proteome</keyword>
<evidence type="ECO:0000256" key="6">
    <source>
        <dbReference type="ARBA" id="ARBA00022906"/>
    </source>
</evidence>
<evidence type="ECO:0000313" key="13">
    <source>
        <dbReference type="Proteomes" id="UP000064201"/>
    </source>
</evidence>
<protein>
    <submittedName>
        <fullName evidence="12">Cation transporter</fullName>
    </submittedName>
</protein>
<keyword evidence="3" id="KW-0813">Transport</keyword>
<evidence type="ECO:0000256" key="3">
    <source>
        <dbReference type="ARBA" id="ARBA00022448"/>
    </source>
</evidence>
<dbReference type="OrthoDB" id="9806522at2"/>
<evidence type="ECO:0000313" key="12">
    <source>
        <dbReference type="EMBL" id="AKJ96514.1"/>
    </source>
</evidence>
<gene>
    <name evidence="12" type="ORF">TVD_13795</name>
</gene>
<evidence type="ECO:0000256" key="1">
    <source>
        <dbReference type="ARBA" id="ARBA00004141"/>
    </source>
</evidence>
<keyword evidence="6" id="KW-0862">Zinc</keyword>
<dbReference type="GO" id="GO:0008324">
    <property type="term" value="F:monoatomic cation transmembrane transporter activity"/>
    <property type="evidence" value="ECO:0007669"/>
    <property type="project" value="InterPro"/>
</dbReference>
<dbReference type="PANTHER" id="PTHR43840:SF15">
    <property type="entry name" value="MITOCHONDRIAL METAL TRANSPORTER 1-RELATED"/>
    <property type="match status" value="1"/>
</dbReference>
<dbReference type="InterPro" id="IPR027469">
    <property type="entry name" value="Cation_efflux_TMD_sf"/>
</dbReference>
<dbReference type="SUPFAM" id="SSF160240">
    <property type="entry name" value="Cation efflux protein cytoplasmic domain-like"/>
    <property type="match status" value="1"/>
</dbReference>
<keyword evidence="8 9" id="KW-0472">Membrane</keyword>
<comment type="similarity">
    <text evidence="2">Belongs to the cation diffusion facilitator (CDF) transporter (TC 2.A.4) family. FieF subfamily.</text>
</comment>
<dbReference type="NCBIfam" id="TIGR01297">
    <property type="entry name" value="CDF"/>
    <property type="match status" value="1"/>
</dbReference>
<evidence type="ECO:0000259" key="10">
    <source>
        <dbReference type="Pfam" id="PF01545"/>
    </source>
</evidence>
<keyword evidence="6" id="KW-0864">Zinc transport</keyword>
<reference evidence="12 13" key="1">
    <citation type="submission" date="2015-04" db="EMBL/GenBank/DDBJ databases">
        <title>Complete Sequence for the Genome of the Thioalkalivibrio versutus D301.</title>
        <authorList>
            <person name="Mu T."/>
            <person name="Zhou J."/>
            <person name="Xu X."/>
        </authorList>
    </citation>
    <scope>NUCLEOTIDE SEQUENCE [LARGE SCALE GENOMIC DNA]</scope>
    <source>
        <strain evidence="12 13">D301</strain>
    </source>
</reference>
<dbReference type="STRING" id="106634.TVD_13795"/>
<dbReference type="InterPro" id="IPR002524">
    <property type="entry name" value="Cation_efflux"/>
</dbReference>
<dbReference type="SUPFAM" id="SSF161111">
    <property type="entry name" value="Cation efflux protein transmembrane domain-like"/>
    <property type="match status" value="1"/>
</dbReference>
<keyword evidence="5 9" id="KW-0812">Transmembrane</keyword>
<dbReference type="FunFam" id="1.20.1510.10:FF:000006">
    <property type="entry name" value="Divalent cation efflux transporter"/>
    <property type="match status" value="1"/>
</dbReference>
<evidence type="ECO:0000259" key="11">
    <source>
        <dbReference type="Pfam" id="PF16916"/>
    </source>
</evidence>
<dbReference type="Pfam" id="PF01545">
    <property type="entry name" value="Cation_efflux"/>
    <property type="match status" value="1"/>
</dbReference>
<dbReference type="GO" id="GO:0016020">
    <property type="term" value="C:membrane"/>
    <property type="evidence" value="ECO:0007669"/>
    <property type="project" value="UniProtKB-SubCell"/>
</dbReference>
<dbReference type="InterPro" id="IPR027470">
    <property type="entry name" value="Cation_efflux_CTD"/>
</dbReference>
<accession>A0A0G3G7Z4</accession>
<sequence length="407" mass="43731">MILFGRVALSDPLANSGPSVTPESGQRYRDTRRVTLVGAAVNSFLAVAQLVSGWLLNSQALVADGVHTLSDLITDGVVLFAASKAAASPDQEHPYGHARIETLATVIVGVFLALAGLAIAWAAGNRLVEPEAMTGPANMAIAFALLTLVAKEGLYQYTHRVAKRLKSRMLDANAWHHRTDAISSLFVLAGVAAAVAGFPWADALAALIVALFILHIAGRLIVRSAAELIDTALEPEKVERIHRTIMDVPGVKDAHMLRTRRHGSEVVVDVHIQVAPMISVSEGHRIADAVFHAVTDAHDRVNDITVHVDPENDAEQARSSMLPLRPTLVEALREAWADAPELDAVEHLSLHYLGGRVHVTLTLRLDGAAAPADLEARTQALADRLHRHPGVGDMLGEVTLLYRPCTH</sequence>
<evidence type="ECO:0000256" key="7">
    <source>
        <dbReference type="ARBA" id="ARBA00022989"/>
    </source>
</evidence>
<dbReference type="PANTHER" id="PTHR43840">
    <property type="entry name" value="MITOCHONDRIAL METAL TRANSPORTER 1-RELATED"/>
    <property type="match status" value="1"/>
</dbReference>
<dbReference type="InterPro" id="IPR058533">
    <property type="entry name" value="Cation_efflux_TM"/>
</dbReference>
<dbReference type="KEGG" id="tvr:TVD_13795"/>
<feature type="transmembrane region" description="Helical" evidence="9">
    <location>
        <begin position="103"/>
        <end position="124"/>
    </location>
</feature>
<feature type="domain" description="Cation efflux protein transmembrane" evidence="10">
    <location>
        <begin position="36"/>
        <end position="229"/>
    </location>
</feature>